<evidence type="ECO:0000313" key="2">
    <source>
        <dbReference type="EMBL" id="GIF58309.1"/>
    </source>
</evidence>
<feature type="transmembrane region" description="Helical" evidence="1">
    <location>
        <begin position="108"/>
        <end position="127"/>
    </location>
</feature>
<keyword evidence="1" id="KW-0812">Transmembrane</keyword>
<accession>A0ABQ4C699</accession>
<comment type="caution">
    <text evidence="2">The sequence shown here is derived from an EMBL/GenBank/DDBJ whole genome shotgun (WGS) entry which is preliminary data.</text>
</comment>
<evidence type="ECO:0000313" key="3">
    <source>
        <dbReference type="Proteomes" id="UP000624325"/>
    </source>
</evidence>
<proteinExistence type="predicted"/>
<feature type="transmembrane region" description="Helical" evidence="1">
    <location>
        <begin position="48"/>
        <end position="75"/>
    </location>
</feature>
<keyword evidence="1" id="KW-1133">Transmembrane helix</keyword>
<feature type="transmembrane region" description="Helical" evidence="1">
    <location>
        <begin position="7"/>
        <end position="28"/>
    </location>
</feature>
<gene>
    <name evidence="2" type="ORF">Air01nite_44040</name>
</gene>
<dbReference type="Proteomes" id="UP000624325">
    <property type="component" value="Unassembled WGS sequence"/>
</dbReference>
<dbReference type="EMBL" id="BONC01000031">
    <property type="protein sequence ID" value="GIF58309.1"/>
    <property type="molecule type" value="Genomic_DNA"/>
</dbReference>
<keyword evidence="3" id="KW-1185">Reference proteome</keyword>
<evidence type="ECO:0008006" key="4">
    <source>
        <dbReference type="Google" id="ProtNLM"/>
    </source>
</evidence>
<dbReference type="RefSeq" id="WP_203704734.1">
    <property type="nucleotide sequence ID" value="NZ_BAAALU010000009.1"/>
</dbReference>
<protein>
    <recommendedName>
        <fullName evidence="4">DUF2127 domain-containing protein</fullName>
    </recommendedName>
</protein>
<evidence type="ECO:0000256" key="1">
    <source>
        <dbReference type="SAM" id="Phobius"/>
    </source>
</evidence>
<feature type="transmembrane region" description="Helical" evidence="1">
    <location>
        <begin position="82"/>
        <end position="102"/>
    </location>
</feature>
<reference evidence="2 3" key="1">
    <citation type="submission" date="2021-01" db="EMBL/GenBank/DDBJ databases">
        <title>Whole genome shotgun sequence of Asanoa iriomotensis NBRC 100142.</title>
        <authorList>
            <person name="Komaki H."/>
            <person name="Tamura T."/>
        </authorList>
    </citation>
    <scope>NUCLEOTIDE SEQUENCE [LARGE SCALE GENOMIC DNA]</scope>
    <source>
        <strain evidence="2 3">NBRC 100142</strain>
    </source>
</reference>
<sequence>MRSLYVWLSRLIALGVVVQVLVIAWSTFDILNKAGDGVPFTEDTEANAGAMIHSVLGMMVIPLLALLFGIISFFAKVRGGVALAWATVGLVVLQIALAFASFSAPVVGLLHALNAFAIAGVAGIAGARASRSDTPVAAATGDPGVPASA</sequence>
<name>A0ABQ4C699_9ACTN</name>
<keyword evidence="1" id="KW-0472">Membrane</keyword>
<organism evidence="2 3">
    <name type="scientific">Asanoa iriomotensis</name>
    <dbReference type="NCBI Taxonomy" id="234613"/>
    <lineage>
        <taxon>Bacteria</taxon>
        <taxon>Bacillati</taxon>
        <taxon>Actinomycetota</taxon>
        <taxon>Actinomycetes</taxon>
        <taxon>Micromonosporales</taxon>
        <taxon>Micromonosporaceae</taxon>
        <taxon>Asanoa</taxon>
    </lineage>
</organism>